<dbReference type="InterPro" id="IPR001251">
    <property type="entry name" value="CRAL-TRIO_dom"/>
</dbReference>
<dbReference type="Proteomes" id="UP000693970">
    <property type="component" value="Unassembled WGS sequence"/>
</dbReference>
<dbReference type="PANTHER" id="PTHR45657:SF1">
    <property type="entry name" value="CRAL-TRIO DOMAIN-CONTAINING PROTEIN YKL091C-RELATED"/>
    <property type="match status" value="1"/>
</dbReference>
<dbReference type="PROSITE" id="PS50191">
    <property type="entry name" value="CRAL_TRIO"/>
    <property type="match status" value="1"/>
</dbReference>
<dbReference type="CDD" id="cd00170">
    <property type="entry name" value="SEC14"/>
    <property type="match status" value="1"/>
</dbReference>
<feature type="domain" description="CRAL-TRIO" evidence="2">
    <location>
        <begin position="196"/>
        <end position="368"/>
    </location>
</feature>
<dbReference type="PANTHER" id="PTHR45657">
    <property type="entry name" value="CRAL-TRIO DOMAIN-CONTAINING PROTEIN YKL091C-RELATED"/>
    <property type="match status" value="1"/>
</dbReference>
<comment type="caution">
    <text evidence="3">The sequence shown here is derived from an EMBL/GenBank/DDBJ whole genome shotgun (WGS) entry which is preliminary data.</text>
</comment>
<accession>A0A9K3Q5C0</accession>
<gene>
    <name evidence="3" type="ORF">IV203_018170</name>
</gene>
<dbReference type="OrthoDB" id="1434354at2759"/>
<keyword evidence="1" id="KW-0732">Signal</keyword>
<evidence type="ECO:0000259" key="2">
    <source>
        <dbReference type="PROSITE" id="PS50191"/>
    </source>
</evidence>
<sequence length="395" mass="44612">MRFGKFQSLFIFMVVVLQVAVNELVDADTSRTYPYVYQWPAIQWACEPLLDALAIVDDLPPLQRKTMNLCLKLRGGKLGGRDKAASTLATSVIEKTNETKTETILVAKASTIHASESTIDTSSTTSTTSSTRLSEEYTFSVFQENDGSETDPDGIPRRYLKMQGNKRDQAKRALEATIEWRKDHGVDTILARPHPKFDICKDVFPHYFCGRDDSNHVILLQRPGLINLPLAHANGLTGDELLFHYVYEMEYLWQIVERDNPDATMTSVIDLTGLNVSVLRKTDLLAVVKKFVSTMDAHFPQRSHRTFLINSPKWFGAMYKLMSPLLRESTKEKIQIYSKGKKQDEAMKKLLSESTIPVGKGIEDLPPNEMEIQLRSFCLARLDDAGVDMQTVISI</sequence>
<dbReference type="InterPro" id="IPR051026">
    <property type="entry name" value="PI/PC_transfer"/>
</dbReference>
<reference evidence="3" key="1">
    <citation type="journal article" date="2021" name="Sci. Rep.">
        <title>Diploid genomic architecture of Nitzschia inconspicua, an elite biomass production diatom.</title>
        <authorList>
            <person name="Oliver A."/>
            <person name="Podell S."/>
            <person name="Pinowska A."/>
            <person name="Traller J.C."/>
            <person name="Smith S.R."/>
            <person name="McClure R."/>
            <person name="Beliaev A."/>
            <person name="Bohutskyi P."/>
            <person name="Hill E.A."/>
            <person name="Rabines A."/>
            <person name="Zheng H."/>
            <person name="Allen L.Z."/>
            <person name="Kuo A."/>
            <person name="Grigoriev I.V."/>
            <person name="Allen A.E."/>
            <person name="Hazlebeck D."/>
            <person name="Allen E.E."/>
        </authorList>
    </citation>
    <scope>NUCLEOTIDE SEQUENCE</scope>
    <source>
        <strain evidence="3">Hildebrandi</strain>
    </source>
</reference>
<keyword evidence="4" id="KW-1185">Reference proteome</keyword>
<evidence type="ECO:0000313" key="3">
    <source>
        <dbReference type="EMBL" id="KAG7372027.1"/>
    </source>
</evidence>
<organism evidence="3 4">
    <name type="scientific">Nitzschia inconspicua</name>
    <dbReference type="NCBI Taxonomy" id="303405"/>
    <lineage>
        <taxon>Eukaryota</taxon>
        <taxon>Sar</taxon>
        <taxon>Stramenopiles</taxon>
        <taxon>Ochrophyta</taxon>
        <taxon>Bacillariophyta</taxon>
        <taxon>Bacillariophyceae</taxon>
        <taxon>Bacillariophycidae</taxon>
        <taxon>Bacillariales</taxon>
        <taxon>Bacillariaceae</taxon>
        <taxon>Nitzschia</taxon>
    </lineage>
</organism>
<dbReference type="SMART" id="SM00516">
    <property type="entry name" value="SEC14"/>
    <property type="match status" value="1"/>
</dbReference>
<feature type="chain" id="PRO_5039889455" evidence="1">
    <location>
        <begin position="28"/>
        <end position="395"/>
    </location>
</feature>
<name>A0A9K3Q5C0_9STRA</name>
<evidence type="ECO:0000256" key="1">
    <source>
        <dbReference type="SAM" id="SignalP"/>
    </source>
</evidence>
<evidence type="ECO:0000313" key="4">
    <source>
        <dbReference type="Proteomes" id="UP000693970"/>
    </source>
</evidence>
<reference evidence="3" key="2">
    <citation type="submission" date="2021-04" db="EMBL/GenBank/DDBJ databases">
        <authorList>
            <person name="Podell S."/>
        </authorList>
    </citation>
    <scope>NUCLEOTIDE SEQUENCE</scope>
    <source>
        <strain evidence="3">Hildebrandi</strain>
    </source>
</reference>
<dbReference type="AlphaFoldDB" id="A0A9K3Q5C0"/>
<dbReference type="EMBL" id="JAGRRH010000003">
    <property type="protein sequence ID" value="KAG7372027.1"/>
    <property type="molecule type" value="Genomic_DNA"/>
</dbReference>
<dbReference type="Pfam" id="PF00650">
    <property type="entry name" value="CRAL_TRIO"/>
    <property type="match status" value="1"/>
</dbReference>
<feature type="signal peptide" evidence="1">
    <location>
        <begin position="1"/>
        <end position="27"/>
    </location>
</feature>
<proteinExistence type="predicted"/>
<protein>
    <submittedName>
        <fullName evidence="3">CRAL-TRIO domain containing protein</fullName>
    </submittedName>
</protein>